<dbReference type="GO" id="GO:0006189">
    <property type="term" value="P:'de novo' IMP biosynthetic process"/>
    <property type="evidence" value="ECO:0007669"/>
    <property type="project" value="UniProtKB-UniRule"/>
</dbReference>
<comment type="pathway">
    <text evidence="1 4">Purine metabolism; IMP biosynthesis via de novo pathway; N(2)-formyl-N(1)-(5-phospho-D-ribosyl)glycinamide from N(1)-(5-phospho-D-ribosyl)glycinamide (10-formyl THF route): step 1/1.</text>
</comment>
<dbReference type="Gene3D" id="3.40.50.170">
    <property type="entry name" value="Formyl transferase, N-terminal domain"/>
    <property type="match status" value="1"/>
</dbReference>
<dbReference type="InterPro" id="IPR004607">
    <property type="entry name" value="GART"/>
</dbReference>
<keyword evidence="2 4" id="KW-0808">Transferase</keyword>
<feature type="binding site" evidence="4">
    <location>
        <begin position="15"/>
        <end position="17"/>
    </location>
    <ligand>
        <name>N(1)-(5-phospho-beta-D-ribosyl)glycinamide</name>
        <dbReference type="ChEBI" id="CHEBI:143788"/>
    </ligand>
</feature>
<feature type="active site" description="Proton donor" evidence="4">
    <location>
        <position position="115"/>
    </location>
</feature>
<dbReference type="AlphaFoldDB" id="A0A1Y5F984"/>
<comment type="function">
    <text evidence="4">Catalyzes the transfer of a formyl group from 10-formyltetrahydrofolate to 5-phospho-ribosyl-glycinamide (GAR), producing 5-phospho-ribosyl-N-formylglycinamide (FGAR) and tetrahydrofolate.</text>
</comment>
<dbReference type="PANTHER" id="PTHR43369">
    <property type="entry name" value="PHOSPHORIBOSYLGLYCINAMIDE FORMYLTRANSFERASE"/>
    <property type="match status" value="1"/>
</dbReference>
<evidence type="ECO:0000256" key="1">
    <source>
        <dbReference type="ARBA" id="ARBA00005054"/>
    </source>
</evidence>
<dbReference type="PANTHER" id="PTHR43369:SF2">
    <property type="entry name" value="PHOSPHORIBOSYLGLYCINAMIDE FORMYLTRANSFERASE"/>
    <property type="match status" value="1"/>
</dbReference>
<protein>
    <recommendedName>
        <fullName evidence="4">Phosphoribosylglycinamide formyltransferase</fullName>
        <ecNumber evidence="4">2.1.2.2</ecNumber>
    </recommendedName>
    <alternativeName>
        <fullName evidence="4">5'-phosphoribosylglycinamide transformylase</fullName>
    </alternativeName>
    <alternativeName>
        <fullName evidence="4">GAR transformylase</fullName>
        <shortName evidence="4">GART</shortName>
    </alternativeName>
</protein>
<sequence>MDSKIKIALFASGRGSNAINIAKYIRANCANLEIKCLVCNVQDAGVIDYIKEFDIPVVVIPSKGMDRLAHEELVLESIKSYEVDWILLAGYMRVLSESFLSKFSNTIISKIVNIHPSLLPLYPGTSAYEQAYENQDLYSGITIHLVDAGVDTGPIILQRKFPRMDSDSFDQFKRRGLSTEHELYREFLNYLNKGEQRITQLVDLTLKEKSNEELKSRSLSTELR</sequence>
<feature type="site" description="Raises pKa of active site His" evidence="4">
    <location>
        <position position="151"/>
    </location>
</feature>
<dbReference type="UniPathway" id="UPA00074">
    <property type="reaction ID" value="UER00126"/>
</dbReference>
<evidence type="ECO:0000313" key="7">
    <source>
        <dbReference type="Proteomes" id="UP000196531"/>
    </source>
</evidence>
<reference evidence="7" key="1">
    <citation type="journal article" date="2017" name="Proc. Natl. Acad. Sci. U.S.A.">
        <title>Simulation of Deepwater Horizon oil plume reveals substrate specialization within a complex community of hydrocarbon-degraders.</title>
        <authorList>
            <person name="Hu P."/>
            <person name="Dubinsky E.A."/>
            <person name="Probst A.J."/>
            <person name="Wang J."/>
            <person name="Sieber C.M.K."/>
            <person name="Tom L.M."/>
            <person name="Gardinali P."/>
            <person name="Banfield J.F."/>
            <person name="Atlas R.M."/>
            <person name="Andersen G.L."/>
        </authorList>
    </citation>
    <scope>NUCLEOTIDE SEQUENCE [LARGE SCALE GENOMIC DNA]</scope>
</reference>
<dbReference type="GO" id="GO:0004644">
    <property type="term" value="F:phosphoribosylglycinamide formyltransferase activity"/>
    <property type="evidence" value="ECO:0007669"/>
    <property type="project" value="UniProtKB-UniRule"/>
</dbReference>
<evidence type="ECO:0000313" key="6">
    <source>
        <dbReference type="EMBL" id="OUR97335.1"/>
    </source>
</evidence>
<feature type="binding site" evidence="4">
    <location>
        <position position="67"/>
    </location>
    <ligand>
        <name>(6R)-10-formyltetrahydrofolate</name>
        <dbReference type="ChEBI" id="CHEBI:195366"/>
    </ligand>
</feature>
<dbReference type="InterPro" id="IPR002376">
    <property type="entry name" value="Formyl_transf_N"/>
</dbReference>
<comment type="caution">
    <text evidence="4">Lacks conserved residue(s) required for the propagation of feature annotation.</text>
</comment>
<evidence type="ECO:0000259" key="5">
    <source>
        <dbReference type="Pfam" id="PF00551"/>
    </source>
</evidence>
<evidence type="ECO:0000256" key="4">
    <source>
        <dbReference type="HAMAP-Rule" id="MF_01930"/>
    </source>
</evidence>
<comment type="catalytic activity">
    <reaction evidence="4">
        <text>N(1)-(5-phospho-beta-D-ribosyl)glycinamide + (6R)-10-formyltetrahydrofolate = N(2)-formyl-N(1)-(5-phospho-beta-D-ribosyl)glycinamide + (6S)-5,6,7,8-tetrahydrofolate + H(+)</text>
        <dbReference type="Rhea" id="RHEA:15053"/>
        <dbReference type="ChEBI" id="CHEBI:15378"/>
        <dbReference type="ChEBI" id="CHEBI:57453"/>
        <dbReference type="ChEBI" id="CHEBI:143788"/>
        <dbReference type="ChEBI" id="CHEBI:147286"/>
        <dbReference type="ChEBI" id="CHEBI:195366"/>
        <dbReference type="EC" id="2.1.2.2"/>
    </reaction>
</comment>
<dbReference type="Pfam" id="PF00551">
    <property type="entry name" value="Formyl_trans_N"/>
    <property type="match status" value="1"/>
</dbReference>
<dbReference type="CDD" id="cd08645">
    <property type="entry name" value="FMT_core_GART"/>
    <property type="match status" value="1"/>
</dbReference>
<accession>A0A1Y5F984</accession>
<evidence type="ECO:0000256" key="2">
    <source>
        <dbReference type="ARBA" id="ARBA00022679"/>
    </source>
</evidence>
<dbReference type="SUPFAM" id="SSF53328">
    <property type="entry name" value="Formyltransferase"/>
    <property type="match status" value="1"/>
</dbReference>
<organism evidence="6 7">
    <name type="scientific">Halobacteriovorax marinus</name>
    <dbReference type="NCBI Taxonomy" id="97084"/>
    <lineage>
        <taxon>Bacteria</taxon>
        <taxon>Pseudomonadati</taxon>
        <taxon>Bdellovibrionota</taxon>
        <taxon>Bacteriovoracia</taxon>
        <taxon>Bacteriovoracales</taxon>
        <taxon>Halobacteriovoraceae</taxon>
        <taxon>Halobacteriovorax</taxon>
    </lineage>
</organism>
<dbReference type="EMBL" id="MAAO01000006">
    <property type="protein sequence ID" value="OUR97335.1"/>
    <property type="molecule type" value="Genomic_DNA"/>
</dbReference>
<comment type="similarity">
    <text evidence="4">Belongs to the GART family.</text>
</comment>
<dbReference type="GO" id="GO:0005829">
    <property type="term" value="C:cytosol"/>
    <property type="evidence" value="ECO:0007669"/>
    <property type="project" value="TreeGrafter"/>
</dbReference>
<feature type="binding site" evidence="4">
    <location>
        <position position="113"/>
    </location>
    <ligand>
        <name>(6R)-10-formyltetrahydrofolate</name>
        <dbReference type="ChEBI" id="CHEBI:195366"/>
    </ligand>
</feature>
<dbReference type="Proteomes" id="UP000196531">
    <property type="component" value="Unassembled WGS sequence"/>
</dbReference>
<evidence type="ECO:0000256" key="3">
    <source>
        <dbReference type="ARBA" id="ARBA00022755"/>
    </source>
</evidence>
<dbReference type="HAMAP" id="MF_01930">
    <property type="entry name" value="PurN"/>
    <property type="match status" value="1"/>
</dbReference>
<dbReference type="EC" id="2.1.2.2" evidence="4"/>
<name>A0A1Y5F984_9BACT</name>
<keyword evidence="3 4" id="KW-0658">Purine biosynthesis</keyword>
<gene>
    <name evidence="4" type="primary">purN</name>
    <name evidence="6" type="ORF">A9Q84_13505</name>
</gene>
<dbReference type="InterPro" id="IPR036477">
    <property type="entry name" value="Formyl_transf_N_sf"/>
</dbReference>
<proteinExistence type="inferred from homology"/>
<feature type="domain" description="Formyl transferase N-terminal" evidence="5">
    <location>
        <begin position="6"/>
        <end position="186"/>
    </location>
</feature>
<dbReference type="NCBIfam" id="TIGR00639">
    <property type="entry name" value="PurN"/>
    <property type="match status" value="1"/>
</dbReference>
<comment type="caution">
    <text evidence="6">The sequence shown here is derived from an EMBL/GenBank/DDBJ whole genome shotgun (WGS) entry which is preliminary data.</text>
</comment>